<dbReference type="PANTHER" id="PTHR30177">
    <property type="entry name" value="GLYCINE BETAINE/L-PROLINE TRANSPORT SYSTEM PERMEASE PROTEIN PROW"/>
    <property type="match status" value="1"/>
</dbReference>
<dbReference type="SUPFAM" id="SSF161098">
    <property type="entry name" value="MetI-like"/>
    <property type="match status" value="1"/>
</dbReference>
<dbReference type="GO" id="GO:0055085">
    <property type="term" value="P:transmembrane transport"/>
    <property type="evidence" value="ECO:0007669"/>
    <property type="project" value="InterPro"/>
</dbReference>
<keyword evidence="5 6" id="KW-0472">Membrane</keyword>
<dbReference type="EMBL" id="FNUJ01000005">
    <property type="protein sequence ID" value="SEF30937.1"/>
    <property type="molecule type" value="Genomic_DNA"/>
</dbReference>
<keyword evidence="9" id="KW-1185">Reference proteome</keyword>
<feature type="transmembrane region" description="Helical" evidence="6">
    <location>
        <begin position="94"/>
        <end position="115"/>
    </location>
</feature>
<accession>A0A1H5R0J8</accession>
<comment type="subcellular location">
    <subcellularLocation>
        <location evidence="6">Cell membrane</location>
        <topology evidence="6">Multi-pass membrane protein</topology>
    </subcellularLocation>
    <subcellularLocation>
        <location evidence="1">Membrane</location>
        <topology evidence="1">Multi-pass membrane protein</topology>
    </subcellularLocation>
</comment>
<evidence type="ECO:0000256" key="5">
    <source>
        <dbReference type="ARBA" id="ARBA00023136"/>
    </source>
</evidence>
<dbReference type="Gene3D" id="1.10.3720.10">
    <property type="entry name" value="MetI-like"/>
    <property type="match status" value="1"/>
</dbReference>
<gene>
    <name evidence="8" type="ORF">SAMN05421837_105496</name>
</gene>
<evidence type="ECO:0000256" key="4">
    <source>
        <dbReference type="ARBA" id="ARBA00022989"/>
    </source>
</evidence>
<evidence type="ECO:0000256" key="2">
    <source>
        <dbReference type="ARBA" id="ARBA00022448"/>
    </source>
</evidence>
<dbReference type="CDD" id="cd06261">
    <property type="entry name" value="TM_PBP2"/>
    <property type="match status" value="1"/>
</dbReference>
<name>A0A1H5R0J8_9PSEU</name>
<evidence type="ECO:0000256" key="3">
    <source>
        <dbReference type="ARBA" id="ARBA00022692"/>
    </source>
</evidence>
<feature type="transmembrane region" description="Helical" evidence="6">
    <location>
        <begin position="200"/>
        <end position="220"/>
    </location>
</feature>
<dbReference type="STRING" id="218821.SAMN05421837_105496"/>
<dbReference type="GO" id="GO:0005886">
    <property type="term" value="C:plasma membrane"/>
    <property type="evidence" value="ECO:0007669"/>
    <property type="project" value="UniProtKB-SubCell"/>
</dbReference>
<evidence type="ECO:0000256" key="1">
    <source>
        <dbReference type="ARBA" id="ARBA00004141"/>
    </source>
</evidence>
<feature type="transmembrane region" description="Helical" evidence="6">
    <location>
        <begin position="41"/>
        <end position="61"/>
    </location>
</feature>
<comment type="similarity">
    <text evidence="6">Belongs to the binding-protein-dependent transport system permease family.</text>
</comment>
<sequence>MHVTAVTPLAADSGDVGPPIFQWKWVDRNADDIVQRLGEHISLTAAALGVGLVVSIALAVLSLRYRWSYGVILSATGALYVIPSLGAFAVLVPFFGLTFLTAMIPLATYTLLILVRNIVTGVDQVPNEVREAAVGMGYTRGRLLWQIELPLALPVVIAGLRVAAVTTIGLVTVTSMLGLGGLGYFIRAGIQTATPNPTEIIVGVVLSVVLAVIVDLLLWFSERLLAPWTRKVRAR</sequence>
<dbReference type="InterPro" id="IPR035906">
    <property type="entry name" value="MetI-like_sf"/>
</dbReference>
<proteinExistence type="inferred from homology"/>
<dbReference type="OrthoDB" id="3233284at2"/>
<dbReference type="GO" id="GO:0031460">
    <property type="term" value="P:glycine betaine transport"/>
    <property type="evidence" value="ECO:0007669"/>
    <property type="project" value="TreeGrafter"/>
</dbReference>
<evidence type="ECO:0000313" key="9">
    <source>
        <dbReference type="Proteomes" id="UP000198878"/>
    </source>
</evidence>
<dbReference type="InterPro" id="IPR000515">
    <property type="entry name" value="MetI-like"/>
</dbReference>
<dbReference type="InterPro" id="IPR051204">
    <property type="entry name" value="ABC_transp_perm/SBD"/>
</dbReference>
<keyword evidence="4 6" id="KW-1133">Transmembrane helix</keyword>
<keyword evidence="3 6" id="KW-0812">Transmembrane</keyword>
<dbReference type="RefSeq" id="WP_086675694.1">
    <property type="nucleotide sequence ID" value="NZ_FNUJ01000005.1"/>
</dbReference>
<feature type="transmembrane region" description="Helical" evidence="6">
    <location>
        <begin position="151"/>
        <end position="180"/>
    </location>
</feature>
<dbReference type="AlphaFoldDB" id="A0A1H5R0J8"/>
<reference evidence="9" key="1">
    <citation type="submission" date="2016-10" db="EMBL/GenBank/DDBJ databases">
        <authorList>
            <person name="Varghese N."/>
            <person name="Submissions S."/>
        </authorList>
    </citation>
    <scope>NUCLEOTIDE SEQUENCE [LARGE SCALE GENOMIC DNA]</scope>
    <source>
        <strain evidence="9">DSM 44654</strain>
    </source>
</reference>
<evidence type="ECO:0000259" key="7">
    <source>
        <dbReference type="PROSITE" id="PS50928"/>
    </source>
</evidence>
<feature type="transmembrane region" description="Helical" evidence="6">
    <location>
        <begin position="68"/>
        <end position="88"/>
    </location>
</feature>
<dbReference type="Pfam" id="PF00528">
    <property type="entry name" value="BPD_transp_1"/>
    <property type="match status" value="1"/>
</dbReference>
<feature type="domain" description="ABC transmembrane type-1" evidence="7">
    <location>
        <begin position="37"/>
        <end position="218"/>
    </location>
</feature>
<dbReference type="PANTHER" id="PTHR30177:SF4">
    <property type="entry name" value="OSMOPROTECTANT IMPORT PERMEASE PROTEIN OSMW"/>
    <property type="match status" value="1"/>
</dbReference>
<protein>
    <submittedName>
        <fullName evidence="8">Osmoprotectant transport system permease protein</fullName>
    </submittedName>
</protein>
<dbReference type="Proteomes" id="UP000198878">
    <property type="component" value="Unassembled WGS sequence"/>
</dbReference>
<keyword evidence="2 6" id="KW-0813">Transport</keyword>
<evidence type="ECO:0000313" key="8">
    <source>
        <dbReference type="EMBL" id="SEF30937.1"/>
    </source>
</evidence>
<evidence type="ECO:0000256" key="6">
    <source>
        <dbReference type="RuleBase" id="RU363032"/>
    </source>
</evidence>
<dbReference type="PROSITE" id="PS50928">
    <property type="entry name" value="ABC_TM1"/>
    <property type="match status" value="1"/>
</dbReference>
<organism evidence="8 9">
    <name type="scientific">Amycolatopsis pretoriensis</name>
    <dbReference type="NCBI Taxonomy" id="218821"/>
    <lineage>
        <taxon>Bacteria</taxon>
        <taxon>Bacillati</taxon>
        <taxon>Actinomycetota</taxon>
        <taxon>Actinomycetes</taxon>
        <taxon>Pseudonocardiales</taxon>
        <taxon>Pseudonocardiaceae</taxon>
        <taxon>Amycolatopsis</taxon>
    </lineage>
</organism>